<organism evidence="1 2">
    <name type="scientific">Chlorella ohadii</name>
    <dbReference type="NCBI Taxonomy" id="2649997"/>
    <lineage>
        <taxon>Eukaryota</taxon>
        <taxon>Viridiplantae</taxon>
        <taxon>Chlorophyta</taxon>
        <taxon>core chlorophytes</taxon>
        <taxon>Trebouxiophyceae</taxon>
        <taxon>Chlorellales</taxon>
        <taxon>Chlorellaceae</taxon>
        <taxon>Chlorella clade</taxon>
        <taxon>Chlorella</taxon>
    </lineage>
</organism>
<dbReference type="InterPro" id="IPR006461">
    <property type="entry name" value="PLAC_motif_containing"/>
</dbReference>
<dbReference type="PANTHER" id="PTHR15907">
    <property type="entry name" value="DUF614 FAMILY PROTEIN-RELATED"/>
    <property type="match status" value="1"/>
</dbReference>
<evidence type="ECO:0000313" key="1">
    <source>
        <dbReference type="EMBL" id="KAI7841101.1"/>
    </source>
</evidence>
<dbReference type="Pfam" id="PF04749">
    <property type="entry name" value="PLAC8"/>
    <property type="match status" value="1"/>
</dbReference>
<dbReference type="EMBL" id="JADXDR010000068">
    <property type="protein sequence ID" value="KAI7841101.1"/>
    <property type="molecule type" value="Genomic_DNA"/>
</dbReference>
<name>A0AAD5H265_9CHLO</name>
<evidence type="ECO:0000313" key="2">
    <source>
        <dbReference type="Proteomes" id="UP001205105"/>
    </source>
</evidence>
<protein>
    <submittedName>
        <fullName evidence="1">Uncharacterized protein</fullName>
    </submittedName>
</protein>
<gene>
    <name evidence="1" type="ORF">COHA_005326</name>
</gene>
<dbReference type="AlphaFoldDB" id="A0AAD5H265"/>
<comment type="caution">
    <text evidence="1">The sequence shown here is derived from an EMBL/GenBank/DDBJ whole genome shotgun (WGS) entry which is preliminary data.</text>
</comment>
<dbReference type="Proteomes" id="UP001205105">
    <property type="component" value="Unassembled WGS sequence"/>
</dbReference>
<keyword evidence="2" id="KW-1185">Reference proteome</keyword>
<accession>A0AAD5H265</accession>
<reference evidence="1" key="1">
    <citation type="submission" date="2020-11" db="EMBL/GenBank/DDBJ databases">
        <title>Chlorella ohadii genome sequencing and assembly.</title>
        <authorList>
            <person name="Murik O."/>
            <person name="Treves H."/>
            <person name="Kedem I."/>
            <person name="Shotland Y."/>
            <person name="Kaplan A."/>
        </authorList>
    </citation>
    <scope>NUCLEOTIDE SEQUENCE</scope>
    <source>
        <strain evidence="1">1</strain>
    </source>
</reference>
<sequence length="165" mass="18171">MAQAPPRFSQFGHQFSWETKTRQCCGGCSCADCGVCLQGCFCPCILYADNKALLEGRDDCCGDCCCYCVLSLCCMECCVAKETRRKIRDMFGLKAQGCCGSSDCCTHLCCTRCSLCQEARELQMRMQAARAGQQTTAMAAPTQQFMVSRQPTPQQFYVAGSPKPY</sequence>
<dbReference type="NCBIfam" id="TIGR01571">
    <property type="entry name" value="A_thal_Cys_rich"/>
    <property type="match status" value="1"/>
</dbReference>
<proteinExistence type="predicted"/>